<proteinExistence type="predicted"/>
<organism evidence="1 2">
    <name type="scientific">Pleurodeles waltl</name>
    <name type="common">Iberian ribbed newt</name>
    <dbReference type="NCBI Taxonomy" id="8319"/>
    <lineage>
        <taxon>Eukaryota</taxon>
        <taxon>Metazoa</taxon>
        <taxon>Chordata</taxon>
        <taxon>Craniata</taxon>
        <taxon>Vertebrata</taxon>
        <taxon>Euteleostomi</taxon>
        <taxon>Amphibia</taxon>
        <taxon>Batrachia</taxon>
        <taxon>Caudata</taxon>
        <taxon>Salamandroidea</taxon>
        <taxon>Salamandridae</taxon>
        <taxon>Pleurodelinae</taxon>
        <taxon>Pleurodeles</taxon>
    </lineage>
</organism>
<evidence type="ECO:0000313" key="1">
    <source>
        <dbReference type="EMBL" id="KAJ1161674.1"/>
    </source>
</evidence>
<gene>
    <name evidence="1" type="ORF">NDU88_002157</name>
</gene>
<dbReference type="AlphaFoldDB" id="A0AAV7SDI3"/>
<accession>A0AAV7SDI3</accession>
<protein>
    <submittedName>
        <fullName evidence="1">Uncharacterized protein</fullName>
    </submittedName>
</protein>
<sequence>MVRTAVPARKKPRRKKNYMAHVVSFSRPNFSLSEELQVEATNPTFAGMKEHTKGMKEQMKDMKLLEVYFNIAWDAKGQALQTVPTVHGARQIQFRCFLTSSRRELNDIQRDLMGNLQAQD</sequence>
<keyword evidence="2" id="KW-1185">Reference proteome</keyword>
<dbReference type="EMBL" id="JANPWB010000008">
    <property type="protein sequence ID" value="KAJ1161674.1"/>
    <property type="molecule type" value="Genomic_DNA"/>
</dbReference>
<name>A0AAV7SDI3_PLEWA</name>
<reference evidence="1" key="1">
    <citation type="journal article" date="2022" name="bioRxiv">
        <title>Sequencing and chromosome-scale assembly of the giantPleurodeles waltlgenome.</title>
        <authorList>
            <person name="Brown T."/>
            <person name="Elewa A."/>
            <person name="Iarovenko S."/>
            <person name="Subramanian E."/>
            <person name="Araus A.J."/>
            <person name="Petzold A."/>
            <person name="Susuki M."/>
            <person name="Suzuki K.-i.T."/>
            <person name="Hayashi T."/>
            <person name="Toyoda A."/>
            <person name="Oliveira C."/>
            <person name="Osipova E."/>
            <person name="Leigh N.D."/>
            <person name="Simon A."/>
            <person name="Yun M.H."/>
        </authorList>
    </citation>
    <scope>NUCLEOTIDE SEQUENCE</scope>
    <source>
        <strain evidence="1">20211129_DDA</strain>
        <tissue evidence="1">Liver</tissue>
    </source>
</reference>
<evidence type="ECO:0000313" key="2">
    <source>
        <dbReference type="Proteomes" id="UP001066276"/>
    </source>
</evidence>
<comment type="caution">
    <text evidence="1">The sequence shown here is derived from an EMBL/GenBank/DDBJ whole genome shotgun (WGS) entry which is preliminary data.</text>
</comment>
<dbReference type="Proteomes" id="UP001066276">
    <property type="component" value="Chromosome 4_2"/>
</dbReference>